<reference evidence="1 2" key="1">
    <citation type="journal article" date="2021" name="Sci. Rep.">
        <title>The genome of the diatom Chaetoceros tenuissimus carries an ancient integrated fragment of an extant virus.</title>
        <authorList>
            <person name="Hongo Y."/>
            <person name="Kimura K."/>
            <person name="Takaki Y."/>
            <person name="Yoshida Y."/>
            <person name="Baba S."/>
            <person name="Kobayashi G."/>
            <person name="Nagasaki K."/>
            <person name="Hano T."/>
            <person name="Tomaru Y."/>
        </authorList>
    </citation>
    <scope>NUCLEOTIDE SEQUENCE [LARGE SCALE GENOMIC DNA]</scope>
    <source>
        <strain evidence="1 2">NIES-3715</strain>
    </source>
</reference>
<accession>A0AAD3D0T7</accession>
<keyword evidence="2" id="KW-1185">Reference proteome</keyword>
<protein>
    <submittedName>
        <fullName evidence="1">Uncharacterized protein</fullName>
    </submittedName>
</protein>
<dbReference type="Proteomes" id="UP001054902">
    <property type="component" value="Unassembled WGS sequence"/>
</dbReference>
<sequence>MPPYSQQTLTVITAPVKKMLSPFNIGSKKSKSKQNASGVIDFGFVKHPKKGTTSFKSKKMKEDIDFIKKEVIGDMFIKPLFGGEDSKKSKRRR</sequence>
<gene>
    <name evidence="1" type="ORF">CTEN210_12243</name>
</gene>
<name>A0AAD3D0T7_9STRA</name>
<evidence type="ECO:0000313" key="1">
    <source>
        <dbReference type="EMBL" id="GFH55767.1"/>
    </source>
</evidence>
<evidence type="ECO:0000313" key="2">
    <source>
        <dbReference type="Proteomes" id="UP001054902"/>
    </source>
</evidence>
<comment type="caution">
    <text evidence="1">The sequence shown here is derived from an EMBL/GenBank/DDBJ whole genome shotgun (WGS) entry which is preliminary data.</text>
</comment>
<organism evidence="1 2">
    <name type="scientific">Chaetoceros tenuissimus</name>
    <dbReference type="NCBI Taxonomy" id="426638"/>
    <lineage>
        <taxon>Eukaryota</taxon>
        <taxon>Sar</taxon>
        <taxon>Stramenopiles</taxon>
        <taxon>Ochrophyta</taxon>
        <taxon>Bacillariophyta</taxon>
        <taxon>Coscinodiscophyceae</taxon>
        <taxon>Chaetocerotophycidae</taxon>
        <taxon>Chaetocerotales</taxon>
        <taxon>Chaetocerotaceae</taxon>
        <taxon>Chaetoceros</taxon>
    </lineage>
</organism>
<proteinExistence type="predicted"/>
<dbReference type="EMBL" id="BLLK01000051">
    <property type="protein sequence ID" value="GFH55767.1"/>
    <property type="molecule type" value="Genomic_DNA"/>
</dbReference>
<dbReference type="AlphaFoldDB" id="A0AAD3D0T7"/>